<feature type="region of interest" description="Disordered" evidence="6">
    <location>
        <begin position="1014"/>
        <end position="1042"/>
    </location>
</feature>
<keyword evidence="3" id="KW-0238">DNA-binding</keyword>
<dbReference type="OrthoDB" id="4161332at2759"/>
<dbReference type="GO" id="GO:0008270">
    <property type="term" value="F:zinc ion binding"/>
    <property type="evidence" value="ECO:0007669"/>
    <property type="project" value="InterPro"/>
</dbReference>
<dbReference type="PANTHER" id="PTHR31668">
    <property type="entry name" value="GLUCOSE TRANSPORT TRANSCRIPTION REGULATOR RGT1-RELATED-RELATED"/>
    <property type="match status" value="1"/>
</dbReference>
<dbReference type="CDD" id="cd00067">
    <property type="entry name" value="GAL4"/>
    <property type="match status" value="1"/>
</dbReference>
<dbReference type="GO" id="GO:0006351">
    <property type="term" value="P:DNA-templated transcription"/>
    <property type="evidence" value="ECO:0007669"/>
    <property type="project" value="InterPro"/>
</dbReference>
<evidence type="ECO:0000256" key="2">
    <source>
        <dbReference type="ARBA" id="ARBA00023015"/>
    </source>
</evidence>
<keyword evidence="1" id="KW-0479">Metal-binding</keyword>
<dbReference type="EMBL" id="KL197713">
    <property type="protein sequence ID" value="KDQ60931.1"/>
    <property type="molecule type" value="Genomic_DNA"/>
</dbReference>
<organism evidence="8 9">
    <name type="scientific">Jaapia argillacea MUCL 33604</name>
    <dbReference type="NCBI Taxonomy" id="933084"/>
    <lineage>
        <taxon>Eukaryota</taxon>
        <taxon>Fungi</taxon>
        <taxon>Dikarya</taxon>
        <taxon>Basidiomycota</taxon>
        <taxon>Agaricomycotina</taxon>
        <taxon>Agaricomycetes</taxon>
        <taxon>Agaricomycetidae</taxon>
        <taxon>Jaapiales</taxon>
        <taxon>Jaapiaceae</taxon>
        <taxon>Jaapia</taxon>
    </lineage>
</organism>
<evidence type="ECO:0000259" key="7">
    <source>
        <dbReference type="PROSITE" id="PS50048"/>
    </source>
</evidence>
<feature type="region of interest" description="Disordered" evidence="6">
    <location>
        <begin position="801"/>
        <end position="903"/>
    </location>
</feature>
<dbReference type="InterPro" id="IPR007219">
    <property type="entry name" value="XnlR_reg_dom"/>
</dbReference>
<evidence type="ECO:0000256" key="3">
    <source>
        <dbReference type="ARBA" id="ARBA00023125"/>
    </source>
</evidence>
<feature type="compositionally biased region" description="Polar residues" evidence="6">
    <location>
        <begin position="86"/>
        <end position="109"/>
    </location>
</feature>
<keyword evidence="5" id="KW-0539">Nucleus</keyword>
<dbReference type="PANTHER" id="PTHR31668:SF26">
    <property type="entry name" value="GLUCOSE TRANSPORT TRANSCRIPTION REGULATOR RGT1-RELATED"/>
    <property type="match status" value="1"/>
</dbReference>
<dbReference type="STRING" id="933084.A0A067QED5"/>
<feature type="region of interest" description="Disordered" evidence="6">
    <location>
        <begin position="290"/>
        <end position="325"/>
    </location>
</feature>
<dbReference type="GO" id="GO:0000981">
    <property type="term" value="F:DNA-binding transcription factor activity, RNA polymerase II-specific"/>
    <property type="evidence" value="ECO:0007669"/>
    <property type="project" value="InterPro"/>
</dbReference>
<dbReference type="SMART" id="SM00906">
    <property type="entry name" value="Fungal_trans"/>
    <property type="match status" value="1"/>
</dbReference>
<keyword evidence="9" id="KW-1185">Reference proteome</keyword>
<feature type="compositionally biased region" description="Pro residues" evidence="6">
    <location>
        <begin position="58"/>
        <end position="82"/>
    </location>
</feature>
<dbReference type="InterPro" id="IPR001138">
    <property type="entry name" value="Zn2Cys6_DnaBD"/>
</dbReference>
<evidence type="ECO:0000313" key="9">
    <source>
        <dbReference type="Proteomes" id="UP000027265"/>
    </source>
</evidence>
<feature type="compositionally biased region" description="Polar residues" evidence="6">
    <location>
        <begin position="211"/>
        <end position="220"/>
    </location>
</feature>
<dbReference type="PROSITE" id="PS50048">
    <property type="entry name" value="ZN2_CY6_FUNGAL_2"/>
    <property type="match status" value="1"/>
</dbReference>
<dbReference type="HOGENOM" id="CLU_006242_0_0_1"/>
<reference evidence="9" key="1">
    <citation type="journal article" date="2014" name="Proc. Natl. Acad. Sci. U.S.A.">
        <title>Extensive sampling of basidiomycete genomes demonstrates inadequacy of the white-rot/brown-rot paradigm for wood decay fungi.</title>
        <authorList>
            <person name="Riley R."/>
            <person name="Salamov A.A."/>
            <person name="Brown D.W."/>
            <person name="Nagy L.G."/>
            <person name="Floudas D."/>
            <person name="Held B.W."/>
            <person name="Levasseur A."/>
            <person name="Lombard V."/>
            <person name="Morin E."/>
            <person name="Otillar R."/>
            <person name="Lindquist E.A."/>
            <person name="Sun H."/>
            <person name="LaButti K.M."/>
            <person name="Schmutz J."/>
            <person name="Jabbour D."/>
            <person name="Luo H."/>
            <person name="Baker S.E."/>
            <person name="Pisabarro A.G."/>
            <person name="Walton J.D."/>
            <person name="Blanchette R.A."/>
            <person name="Henrissat B."/>
            <person name="Martin F."/>
            <person name="Cullen D."/>
            <person name="Hibbett D.S."/>
            <person name="Grigoriev I.V."/>
        </authorList>
    </citation>
    <scope>NUCLEOTIDE SEQUENCE [LARGE SCALE GENOMIC DNA]</scope>
    <source>
        <strain evidence="9">MUCL 33604</strain>
    </source>
</reference>
<feature type="region of interest" description="Disordered" evidence="6">
    <location>
        <begin position="158"/>
        <end position="232"/>
    </location>
</feature>
<dbReference type="Pfam" id="PF00172">
    <property type="entry name" value="Zn_clus"/>
    <property type="match status" value="1"/>
</dbReference>
<gene>
    <name evidence="8" type="ORF">JAAARDRAFT_31927</name>
</gene>
<feature type="domain" description="Zn(2)-C6 fungal-type" evidence="7">
    <location>
        <begin position="233"/>
        <end position="276"/>
    </location>
</feature>
<feature type="compositionally biased region" description="Low complexity" evidence="6">
    <location>
        <begin position="163"/>
        <end position="184"/>
    </location>
</feature>
<evidence type="ECO:0000256" key="4">
    <source>
        <dbReference type="ARBA" id="ARBA00023163"/>
    </source>
</evidence>
<feature type="compositionally biased region" description="Low complexity" evidence="6">
    <location>
        <begin position="110"/>
        <end position="119"/>
    </location>
</feature>
<dbReference type="SUPFAM" id="SSF57701">
    <property type="entry name" value="Zn2/Cys6 DNA-binding domain"/>
    <property type="match status" value="1"/>
</dbReference>
<evidence type="ECO:0000256" key="5">
    <source>
        <dbReference type="ARBA" id="ARBA00023242"/>
    </source>
</evidence>
<name>A0A067QED5_9AGAM</name>
<protein>
    <recommendedName>
        <fullName evidence="7">Zn(2)-C6 fungal-type domain-containing protein</fullName>
    </recommendedName>
</protein>
<dbReference type="GO" id="GO:0003677">
    <property type="term" value="F:DNA binding"/>
    <property type="evidence" value="ECO:0007669"/>
    <property type="project" value="UniProtKB-KW"/>
</dbReference>
<dbReference type="InterPro" id="IPR050797">
    <property type="entry name" value="Carb_Metab_Trans_Reg"/>
</dbReference>
<proteinExistence type="predicted"/>
<evidence type="ECO:0000256" key="1">
    <source>
        <dbReference type="ARBA" id="ARBA00022723"/>
    </source>
</evidence>
<feature type="region of interest" description="Disordered" evidence="6">
    <location>
        <begin position="1"/>
        <end position="131"/>
    </location>
</feature>
<evidence type="ECO:0000313" key="8">
    <source>
        <dbReference type="EMBL" id="KDQ60931.1"/>
    </source>
</evidence>
<evidence type="ECO:0000256" key="6">
    <source>
        <dbReference type="SAM" id="MobiDB-lite"/>
    </source>
</evidence>
<accession>A0A067QED5</accession>
<sequence length="1042" mass="113560">MESHPLSENTTPSDKSLPTPPPPNNSRKQRRPKALASDPTRQKASSTSHAINDRPHPALAPNPRAPAVPSYPPYPIMNPPYPLNGSAFTQGHSASPYNPSAGTSSNRPSPQVGPGVPNHHVPPHPYPYAIQHNPYAGPPTYNYPQYQHPMMIYPRPAATESLQSQGQSQGTPSPVPSPASASASGKRKRKPGDEPRSNSAGERASDEETASGRNSASKQSVVDIKKRTKTQRACDSCRTRKIRCDWTHTTDRCDIIQDSDPPICQHCKQYGYECTSFKPITETRFKKRKLEQEAAASGGDKERGDGSQRATASPSPGSGHFFGPTSPAHLLHSAHSIPSRLYESYDMRYNHTWEVRESGDGLIQVAEPHHDEPHLAMPKPIDPRIERDVIQKLVNAYFSDVAPLLPVVTQAELLSNSSPPPILLYSMCAVAAARREVPQTVFDALRYAANNVIKMEDVLSSASIVNVQSLLILCMTGDCHSQFVPNALSALWIRLGTAVRMAQDLGLHRAESVKQNIEMRRRLWGACVISDRWTSLAYGHPFMIDVQDCDARLPSSGDPHDLYMDEMVRLSIILGRVLKTIYSPSGLTLATDEVLEALLADIEAWKDNLPESLRFHGNDTPRNAGVLHLLYSCVCMIFWRVFMRISYSCPTHLKFSLTVEQWTKLVKLTGEAIDWLDGHERLYDVWLLVAYATTSCALVQYHTWARRKDPEAAAKLRKLRDCVRRWEKSLSPDHMSARRKTAEIISLLYEATQGPAQLEAPPLNPTGGVKGKQLFEGLNYKKDPSRPGGGVYVAQGKARAGDYSELPPGSVVYSDEESEGEGSSSGLEVSHVRTASSHDNTRLSSSSSLPPAPSDAPGVSSHWPGTNPAAGARPQNDVTTRIGQGGRPSGGPSAPASSSMVNIVPLSGSNTGVGGVAGGNFPNLNPAMNDLMSAPRGSNVHVMNVLDMPMPDSSSGALEQFALQDDGFLEGLPGGMFDWGQWDTFFARLAPQVGLPGFQQPAAQADHHQVMYNGNVHSNSAQGNHQQQNENEMGQLGYPPSS</sequence>
<dbReference type="Proteomes" id="UP000027265">
    <property type="component" value="Unassembled WGS sequence"/>
</dbReference>
<dbReference type="Pfam" id="PF04082">
    <property type="entry name" value="Fungal_trans"/>
    <property type="match status" value="1"/>
</dbReference>
<dbReference type="InParanoid" id="A0A067QED5"/>
<dbReference type="Gene3D" id="4.10.240.10">
    <property type="entry name" value="Zn(2)-C6 fungal-type DNA-binding domain"/>
    <property type="match status" value="1"/>
</dbReference>
<feature type="compositionally biased region" description="Polar residues" evidence="6">
    <location>
        <begin position="1015"/>
        <end position="1032"/>
    </location>
</feature>
<keyword evidence="4" id="KW-0804">Transcription</keyword>
<keyword evidence="2" id="KW-0805">Transcription regulation</keyword>
<dbReference type="CDD" id="cd12148">
    <property type="entry name" value="fungal_TF_MHR"/>
    <property type="match status" value="1"/>
</dbReference>
<dbReference type="SMART" id="SM00066">
    <property type="entry name" value="GAL4"/>
    <property type="match status" value="1"/>
</dbReference>
<dbReference type="AlphaFoldDB" id="A0A067QED5"/>
<dbReference type="InterPro" id="IPR036864">
    <property type="entry name" value="Zn2-C6_fun-type_DNA-bd_sf"/>
</dbReference>
<feature type="compositionally biased region" description="Low complexity" evidence="6">
    <location>
        <begin position="890"/>
        <end position="899"/>
    </location>
</feature>